<keyword evidence="1" id="KW-0479">Metal-binding</keyword>
<comment type="similarity">
    <text evidence="3">Belongs to the FPP/GGPP synthase family.</text>
</comment>
<comment type="caution">
    <text evidence="4">The sequence shown here is derived from an EMBL/GenBank/DDBJ whole genome shotgun (WGS) entry which is preliminary data.</text>
</comment>
<dbReference type="EMBL" id="BAABDD010000014">
    <property type="protein sequence ID" value="GAA3750079.1"/>
    <property type="molecule type" value="Genomic_DNA"/>
</dbReference>
<keyword evidence="3 4" id="KW-0808">Transferase</keyword>
<dbReference type="Proteomes" id="UP001500908">
    <property type="component" value="Unassembled WGS sequence"/>
</dbReference>
<dbReference type="PROSITE" id="PS00723">
    <property type="entry name" value="POLYPRENYL_SYNTHASE_1"/>
    <property type="match status" value="1"/>
</dbReference>
<dbReference type="InterPro" id="IPR008949">
    <property type="entry name" value="Isoprenoid_synthase_dom_sf"/>
</dbReference>
<accession>A0ABP7FXG8</accession>
<reference evidence="5" key="1">
    <citation type="journal article" date="2019" name="Int. J. Syst. Evol. Microbiol.">
        <title>The Global Catalogue of Microorganisms (GCM) 10K type strain sequencing project: providing services to taxonomists for standard genome sequencing and annotation.</title>
        <authorList>
            <consortium name="The Broad Institute Genomics Platform"/>
            <consortium name="The Broad Institute Genome Sequencing Center for Infectious Disease"/>
            <person name="Wu L."/>
            <person name="Ma J."/>
        </authorList>
    </citation>
    <scope>NUCLEOTIDE SEQUENCE [LARGE SCALE GENOMIC DNA]</scope>
    <source>
        <strain evidence="5">JCM 17137</strain>
    </source>
</reference>
<name>A0ABP7FXG8_9ACTN</name>
<keyword evidence="5" id="KW-1185">Reference proteome</keyword>
<proteinExistence type="inferred from homology"/>
<keyword evidence="2" id="KW-0460">Magnesium</keyword>
<dbReference type="SFLD" id="SFLDS00005">
    <property type="entry name" value="Isoprenoid_Synthase_Type_I"/>
    <property type="match status" value="1"/>
</dbReference>
<evidence type="ECO:0000313" key="4">
    <source>
        <dbReference type="EMBL" id="GAA3750079.1"/>
    </source>
</evidence>
<evidence type="ECO:0000256" key="3">
    <source>
        <dbReference type="RuleBase" id="RU004466"/>
    </source>
</evidence>
<dbReference type="PANTHER" id="PTHR12001:SF86">
    <property type="entry name" value="GERANYLGERANYL DIPHOSPHATE SYNTHASE"/>
    <property type="match status" value="1"/>
</dbReference>
<dbReference type="Pfam" id="PF00348">
    <property type="entry name" value="polyprenyl_synt"/>
    <property type="match status" value="1"/>
</dbReference>
<organism evidence="4 5">
    <name type="scientific">Salinactinospora qingdaonensis</name>
    <dbReference type="NCBI Taxonomy" id="702744"/>
    <lineage>
        <taxon>Bacteria</taxon>
        <taxon>Bacillati</taxon>
        <taxon>Actinomycetota</taxon>
        <taxon>Actinomycetes</taxon>
        <taxon>Streptosporangiales</taxon>
        <taxon>Nocardiopsidaceae</taxon>
        <taxon>Salinactinospora</taxon>
    </lineage>
</organism>
<sequence>MAAIEEERAAESSVSQTLAWSRATVDPALRAAVDTLSGSTRRVIGYHFGWCDQHGHPIATPAGKAVRPALALLAATATGGTAAVATPAAAAVELVHNFSLLHDDVMDGDTNRRHRPTAWSVFGLGPAILAGDALLTLALDVLAASGNPTAQEGVRMVSAAVQDLVAGQSSDMAFEERRDVGVEECVSMARRKTAALLGCSCALGASFAGASPERVEHLRAFGDHLGLAFQFADDLLGIWGDSQTTGKPVHSDLRNRKKSLPVVAALASDTDAGRELAAFYTDERPLDEADVVRAAQLVDNAGGRAWAQSQADELLAQALQHLQAAEPAPEPAAELTALAHLAVRRDH</sequence>
<evidence type="ECO:0000256" key="1">
    <source>
        <dbReference type="ARBA" id="ARBA00022723"/>
    </source>
</evidence>
<dbReference type="GO" id="GO:0016740">
    <property type="term" value="F:transferase activity"/>
    <property type="evidence" value="ECO:0007669"/>
    <property type="project" value="UniProtKB-KW"/>
</dbReference>
<gene>
    <name evidence="4" type="ORF">GCM10022402_31540</name>
</gene>
<evidence type="ECO:0000313" key="5">
    <source>
        <dbReference type="Proteomes" id="UP001500908"/>
    </source>
</evidence>
<dbReference type="SFLD" id="SFLDG01017">
    <property type="entry name" value="Polyprenyl_Transferase_Like"/>
    <property type="match status" value="1"/>
</dbReference>
<dbReference type="InterPro" id="IPR000092">
    <property type="entry name" value="Polyprenyl_synt"/>
</dbReference>
<dbReference type="CDD" id="cd00685">
    <property type="entry name" value="Trans_IPPS_HT"/>
    <property type="match status" value="1"/>
</dbReference>
<dbReference type="NCBIfam" id="NF041169">
    <property type="entry name" value="f2_encap_cargo4"/>
    <property type="match status" value="1"/>
</dbReference>
<evidence type="ECO:0000256" key="2">
    <source>
        <dbReference type="ARBA" id="ARBA00022842"/>
    </source>
</evidence>
<dbReference type="PANTHER" id="PTHR12001">
    <property type="entry name" value="GERANYLGERANYL PYROPHOSPHATE SYNTHASE"/>
    <property type="match status" value="1"/>
</dbReference>
<dbReference type="RefSeq" id="WP_344972488.1">
    <property type="nucleotide sequence ID" value="NZ_BAABDD010000014.1"/>
</dbReference>
<dbReference type="InterPro" id="IPR033749">
    <property type="entry name" value="Polyprenyl_synt_CS"/>
</dbReference>
<dbReference type="Gene3D" id="1.10.600.10">
    <property type="entry name" value="Farnesyl Diphosphate Synthase"/>
    <property type="match status" value="1"/>
</dbReference>
<dbReference type="SUPFAM" id="SSF48576">
    <property type="entry name" value="Terpenoid synthases"/>
    <property type="match status" value="1"/>
</dbReference>
<protein>
    <submittedName>
        <fullName evidence="4">Family 2 encapsulin nanocompartment cargo protein polyprenyl transferase</fullName>
    </submittedName>
</protein>